<dbReference type="Gene3D" id="3.40.33.10">
    <property type="entry name" value="CAP"/>
    <property type="match status" value="1"/>
</dbReference>
<dbReference type="EMBL" id="MHCL01000003">
    <property type="protein sequence ID" value="OGY22446.1"/>
    <property type="molecule type" value="Genomic_DNA"/>
</dbReference>
<dbReference type="Proteomes" id="UP000176723">
    <property type="component" value="Unassembled WGS sequence"/>
</dbReference>
<evidence type="ECO:0000313" key="4">
    <source>
        <dbReference type="EMBL" id="OGY22446.1"/>
    </source>
</evidence>
<dbReference type="SUPFAM" id="SSF55797">
    <property type="entry name" value="PR-1-like"/>
    <property type="match status" value="1"/>
</dbReference>
<sequence length="342" mass="37743">MSFLKSLNSFFKHAFLPGKSNNQRPKILHPAGLSILVAIFLLNFSLRTLVTYLPGFVLGFSSSITVDEVVNLSNQERTKAGLSTLSTDPLLSQAAYNKALDMFGQNYWAHVSPTGTQPWSFIKNAGYSYRFAGENLARDFSDSTSVVNAWMGSPSHRENLLSDKYTNIGVAVVDGTLQGVETRLVVQMFGTPTPAPIAQVIPQAQAQQAQPQPQPQVQQPAPATAQITPVEEETPVPETSLEETPFIAQGQVRQEPRPQFAGTTAFQRLTSPLRDERIVSPTEITQVFGIMLVVLILGTLVVDWVIAHRRRTVRLVGRNWAHITYMVVVGLMLLQYAQGRIL</sequence>
<evidence type="ECO:0000256" key="1">
    <source>
        <dbReference type="SAM" id="MobiDB-lite"/>
    </source>
</evidence>
<protein>
    <recommendedName>
        <fullName evidence="3">SCP domain-containing protein</fullName>
    </recommendedName>
</protein>
<keyword evidence="2" id="KW-1133">Transmembrane helix</keyword>
<dbReference type="InterPro" id="IPR014044">
    <property type="entry name" value="CAP_dom"/>
</dbReference>
<reference evidence="4 5" key="1">
    <citation type="journal article" date="2016" name="Nat. Commun.">
        <title>Thousands of microbial genomes shed light on interconnected biogeochemical processes in an aquifer system.</title>
        <authorList>
            <person name="Anantharaman K."/>
            <person name="Brown C.T."/>
            <person name="Hug L.A."/>
            <person name="Sharon I."/>
            <person name="Castelle C.J."/>
            <person name="Probst A.J."/>
            <person name="Thomas B.C."/>
            <person name="Singh A."/>
            <person name="Wilkins M.J."/>
            <person name="Karaoz U."/>
            <person name="Brodie E.L."/>
            <person name="Williams K.H."/>
            <person name="Hubbard S.S."/>
            <person name="Banfield J.F."/>
        </authorList>
    </citation>
    <scope>NUCLEOTIDE SEQUENCE [LARGE SCALE GENOMIC DNA]</scope>
</reference>
<feature type="transmembrane region" description="Helical" evidence="2">
    <location>
        <begin position="287"/>
        <end position="307"/>
    </location>
</feature>
<dbReference type="PANTHER" id="PTHR31157">
    <property type="entry name" value="SCP DOMAIN-CONTAINING PROTEIN"/>
    <property type="match status" value="1"/>
</dbReference>
<dbReference type="InterPro" id="IPR035940">
    <property type="entry name" value="CAP_sf"/>
</dbReference>
<dbReference type="STRING" id="1797593.A3A65_04815"/>
<organism evidence="4 5">
    <name type="scientific">Candidatus Chisholmbacteria bacterium RIFCSPLOWO2_01_FULL_49_14</name>
    <dbReference type="NCBI Taxonomy" id="1797593"/>
    <lineage>
        <taxon>Bacteria</taxon>
        <taxon>Candidatus Chisholmiibacteriota</taxon>
    </lineage>
</organism>
<feature type="transmembrane region" description="Helical" evidence="2">
    <location>
        <begin position="319"/>
        <end position="337"/>
    </location>
</feature>
<feature type="region of interest" description="Disordered" evidence="1">
    <location>
        <begin position="202"/>
        <end position="224"/>
    </location>
</feature>
<evidence type="ECO:0000256" key="2">
    <source>
        <dbReference type="SAM" id="Phobius"/>
    </source>
</evidence>
<proteinExistence type="predicted"/>
<keyword evidence="2" id="KW-0812">Transmembrane</keyword>
<name>A0A1G1W443_9BACT</name>
<evidence type="ECO:0000313" key="5">
    <source>
        <dbReference type="Proteomes" id="UP000176723"/>
    </source>
</evidence>
<dbReference type="PANTHER" id="PTHR31157:SF1">
    <property type="entry name" value="SCP DOMAIN-CONTAINING PROTEIN"/>
    <property type="match status" value="1"/>
</dbReference>
<dbReference type="CDD" id="cd05379">
    <property type="entry name" value="CAP_bacterial"/>
    <property type="match status" value="1"/>
</dbReference>
<feature type="domain" description="SCP" evidence="3">
    <location>
        <begin position="71"/>
        <end position="180"/>
    </location>
</feature>
<comment type="caution">
    <text evidence="4">The sequence shown here is derived from an EMBL/GenBank/DDBJ whole genome shotgun (WGS) entry which is preliminary data.</text>
</comment>
<evidence type="ECO:0000259" key="3">
    <source>
        <dbReference type="Pfam" id="PF00188"/>
    </source>
</evidence>
<accession>A0A1G1W443</accession>
<gene>
    <name evidence="4" type="ORF">A3A65_04815</name>
</gene>
<keyword evidence="2" id="KW-0472">Membrane</keyword>
<dbReference type="AlphaFoldDB" id="A0A1G1W443"/>
<dbReference type="Pfam" id="PF00188">
    <property type="entry name" value="CAP"/>
    <property type="match status" value="1"/>
</dbReference>